<evidence type="ECO:0000313" key="1">
    <source>
        <dbReference type="EMBL" id="GAA0178503.1"/>
    </source>
</evidence>
<reference evidence="1 2" key="1">
    <citation type="submission" date="2024-01" db="EMBL/GenBank/DDBJ databases">
        <title>The complete chloroplast genome sequence of Lithospermum erythrorhizon: insights into the phylogenetic relationship among Boraginaceae species and the maternal lineages of purple gromwells.</title>
        <authorList>
            <person name="Okada T."/>
            <person name="Watanabe K."/>
        </authorList>
    </citation>
    <scope>NUCLEOTIDE SEQUENCE [LARGE SCALE GENOMIC DNA]</scope>
</reference>
<name>A0AAV3RMC3_LITER</name>
<sequence>MGDVIQSIHKELGIRVPGGYQAERLVETLEERHGGEKMNEILRSLTEERHQSPYFREIKVDLLDLRTSGGTEEKLRRESRGLP</sequence>
<proteinExistence type="predicted"/>
<dbReference type="EMBL" id="BAABME010010420">
    <property type="protein sequence ID" value="GAA0178503.1"/>
    <property type="molecule type" value="Genomic_DNA"/>
</dbReference>
<accession>A0AAV3RMC3</accession>
<dbReference type="AlphaFoldDB" id="A0AAV3RMC3"/>
<comment type="caution">
    <text evidence="1">The sequence shown here is derived from an EMBL/GenBank/DDBJ whole genome shotgun (WGS) entry which is preliminary data.</text>
</comment>
<evidence type="ECO:0000313" key="2">
    <source>
        <dbReference type="Proteomes" id="UP001454036"/>
    </source>
</evidence>
<gene>
    <name evidence="1" type="ORF">LIER_29846</name>
</gene>
<dbReference type="Proteomes" id="UP001454036">
    <property type="component" value="Unassembled WGS sequence"/>
</dbReference>
<protein>
    <submittedName>
        <fullName evidence="1">Uncharacterized protein</fullName>
    </submittedName>
</protein>
<keyword evidence="2" id="KW-1185">Reference proteome</keyword>
<organism evidence="1 2">
    <name type="scientific">Lithospermum erythrorhizon</name>
    <name type="common">Purple gromwell</name>
    <name type="synonym">Lithospermum officinale var. erythrorhizon</name>
    <dbReference type="NCBI Taxonomy" id="34254"/>
    <lineage>
        <taxon>Eukaryota</taxon>
        <taxon>Viridiplantae</taxon>
        <taxon>Streptophyta</taxon>
        <taxon>Embryophyta</taxon>
        <taxon>Tracheophyta</taxon>
        <taxon>Spermatophyta</taxon>
        <taxon>Magnoliopsida</taxon>
        <taxon>eudicotyledons</taxon>
        <taxon>Gunneridae</taxon>
        <taxon>Pentapetalae</taxon>
        <taxon>asterids</taxon>
        <taxon>lamiids</taxon>
        <taxon>Boraginales</taxon>
        <taxon>Boraginaceae</taxon>
        <taxon>Boraginoideae</taxon>
        <taxon>Lithospermeae</taxon>
        <taxon>Lithospermum</taxon>
    </lineage>
</organism>